<dbReference type="GO" id="GO:0042597">
    <property type="term" value="C:periplasmic space"/>
    <property type="evidence" value="ECO:0007669"/>
    <property type="project" value="InterPro"/>
</dbReference>
<dbReference type="InterPro" id="IPR008397">
    <property type="entry name" value="Alginate_lyase_dom"/>
</dbReference>
<evidence type="ECO:0000256" key="1">
    <source>
        <dbReference type="ARBA" id="ARBA00022729"/>
    </source>
</evidence>
<accession>A0A923PR24</accession>
<dbReference type="RefSeq" id="WP_187467228.1">
    <property type="nucleotide sequence ID" value="NZ_JACSIT010000118.1"/>
</dbReference>
<dbReference type="PROSITE" id="PS51257">
    <property type="entry name" value="PROKAR_LIPOPROTEIN"/>
    <property type="match status" value="1"/>
</dbReference>
<name>A0A923PR24_9BACT</name>
<organism evidence="4 5">
    <name type="scientific">Neolewinella lacunae</name>
    <dbReference type="NCBI Taxonomy" id="1517758"/>
    <lineage>
        <taxon>Bacteria</taxon>
        <taxon>Pseudomonadati</taxon>
        <taxon>Bacteroidota</taxon>
        <taxon>Saprospiria</taxon>
        <taxon>Saprospirales</taxon>
        <taxon>Lewinellaceae</taxon>
        <taxon>Neolewinella</taxon>
    </lineage>
</organism>
<gene>
    <name evidence="4" type="ORF">H9S92_13465</name>
</gene>
<dbReference type="Gene3D" id="1.50.10.100">
    <property type="entry name" value="Chondroitin AC/alginate lyase"/>
    <property type="match status" value="1"/>
</dbReference>
<feature type="domain" description="Alginate lyase" evidence="3">
    <location>
        <begin position="62"/>
        <end position="339"/>
    </location>
</feature>
<evidence type="ECO:0000259" key="3">
    <source>
        <dbReference type="Pfam" id="PF05426"/>
    </source>
</evidence>
<protein>
    <submittedName>
        <fullName evidence="4">Alginate lyase family protein</fullName>
    </submittedName>
</protein>
<evidence type="ECO:0000313" key="5">
    <source>
        <dbReference type="Proteomes" id="UP000650081"/>
    </source>
</evidence>
<keyword evidence="1" id="KW-0732">Signal</keyword>
<dbReference type="Proteomes" id="UP000650081">
    <property type="component" value="Unassembled WGS sequence"/>
</dbReference>
<dbReference type="SUPFAM" id="SSF48230">
    <property type="entry name" value="Chondroitin AC/alginate lyase"/>
    <property type="match status" value="1"/>
</dbReference>
<dbReference type="InterPro" id="IPR008929">
    <property type="entry name" value="Chondroitin_lyas"/>
</dbReference>
<evidence type="ECO:0000256" key="2">
    <source>
        <dbReference type="ARBA" id="ARBA00023239"/>
    </source>
</evidence>
<evidence type="ECO:0000313" key="4">
    <source>
        <dbReference type="EMBL" id="MBC6995182.1"/>
    </source>
</evidence>
<dbReference type="EMBL" id="JACSIT010000118">
    <property type="protein sequence ID" value="MBC6995182.1"/>
    <property type="molecule type" value="Genomic_DNA"/>
</dbReference>
<dbReference type="AlphaFoldDB" id="A0A923PR24"/>
<dbReference type="Pfam" id="PF05426">
    <property type="entry name" value="Alginate_lyase"/>
    <property type="match status" value="1"/>
</dbReference>
<keyword evidence="5" id="KW-1185">Reference proteome</keyword>
<sequence length="406" mass="45674">MLETGKTPVLRPHCGAAFALLLLLWLACGAPEAPGSKDQIAGVLRDSLLLLAAQNLHAAPETVTSSRSPRSAGGPHDFYSEGDYWWPDSLDPAGPYVRRDGLTNPENFLDHRRAVVRLSEIVGNLASAYLLTKDERYAAAARQHLRAWFLTDSTRMNPHLLYAQAIQGRFTGRGIGIIDGIHFMEVVQATRILEKHGQLPPTEFRAIQDWFTAFVGWLSTHPYGIEERDHPNNHGTCWNMQVGLYAVFTGQDSLAASCRERYRSDLLPRQMAADGSFPLELERTKPYGYSLFNLDAMAMNCLVLSTATEDLWTYTAPDGENLRLGLEYLAPYVADKSAWPLPPDVMYWENWPVAQPALLFGGLRFGRPEWIEIWSQHAHFPTVEEVRRNLPIRNPLLWLDLVPVAE</sequence>
<proteinExistence type="predicted"/>
<comment type="caution">
    <text evidence="4">The sequence shown here is derived from an EMBL/GenBank/DDBJ whole genome shotgun (WGS) entry which is preliminary data.</text>
</comment>
<reference evidence="4" key="1">
    <citation type="submission" date="2020-08" db="EMBL/GenBank/DDBJ databases">
        <title>Lewinella bacteria from marine environments.</title>
        <authorList>
            <person name="Zhong Y."/>
        </authorList>
    </citation>
    <scope>NUCLEOTIDE SEQUENCE</scope>
    <source>
        <strain evidence="4">KCTC 42187</strain>
    </source>
</reference>
<keyword evidence="2 4" id="KW-0456">Lyase</keyword>
<dbReference type="GO" id="GO:0016829">
    <property type="term" value="F:lyase activity"/>
    <property type="evidence" value="ECO:0007669"/>
    <property type="project" value="UniProtKB-KW"/>
</dbReference>